<accession>D8T1W1</accession>
<feature type="compositionally biased region" description="Low complexity" evidence="1">
    <location>
        <begin position="241"/>
        <end position="268"/>
    </location>
</feature>
<dbReference type="Proteomes" id="UP000001514">
    <property type="component" value="Unassembled WGS sequence"/>
</dbReference>
<feature type="compositionally biased region" description="Basic and acidic residues" evidence="1">
    <location>
        <begin position="151"/>
        <end position="160"/>
    </location>
</feature>
<proteinExistence type="predicted"/>
<feature type="region of interest" description="Disordered" evidence="1">
    <location>
        <begin position="233"/>
        <end position="369"/>
    </location>
</feature>
<dbReference type="KEGG" id="smo:SELMODRAFT_428141"/>
<protein>
    <submittedName>
        <fullName evidence="2">Uncharacterized protein</fullName>
    </submittedName>
</protein>
<reference evidence="2 3" key="1">
    <citation type="journal article" date="2011" name="Science">
        <title>The Selaginella genome identifies genetic changes associated with the evolution of vascular plants.</title>
        <authorList>
            <person name="Banks J.A."/>
            <person name="Nishiyama T."/>
            <person name="Hasebe M."/>
            <person name="Bowman J.L."/>
            <person name="Gribskov M."/>
            <person name="dePamphilis C."/>
            <person name="Albert V.A."/>
            <person name="Aono N."/>
            <person name="Aoyama T."/>
            <person name="Ambrose B.A."/>
            <person name="Ashton N.W."/>
            <person name="Axtell M.J."/>
            <person name="Barker E."/>
            <person name="Barker M.S."/>
            <person name="Bennetzen J.L."/>
            <person name="Bonawitz N.D."/>
            <person name="Chapple C."/>
            <person name="Cheng C."/>
            <person name="Correa L.G."/>
            <person name="Dacre M."/>
            <person name="DeBarry J."/>
            <person name="Dreyer I."/>
            <person name="Elias M."/>
            <person name="Engstrom E.M."/>
            <person name="Estelle M."/>
            <person name="Feng L."/>
            <person name="Finet C."/>
            <person name="Floyd S.K."/>
            <person name="Frommer W.B."/>
            <person name="Fujita T."/>
            <person name="Gramzow L."/>
            <person name="Gutensohn M."/>
            <person name="Harholt J."/>
            <person name="Hattori M."/>
            <person name="Heyl A."/>
            <person name="Hirai T."/>
            <person name="Hiwatashi Y."/>
            <person name="Ishikawa M."/>
            <person name="Iwata M."/>
            <person name="Karol K.G."/>
            <person name="Koehler B."/>
            <person name="Kolukisaoglu U."/>
            <person name="Kubo M."/>
            <person name="Kurata T."/>
            <person name="Lalonde S."/>
            <person name="Li K."/>
            <person name="Li Y."/>
            <person name="Litt A."/>
            <person name="Lyons E."/>
            <person name="Manning G."/>
            <person name="Maruyama T."/>
            <person name="Michael T.P."/>
            <person name="Mikami K."/>
            <person name="Miyazaki S."/>
            <person name="Morinaga S."/>
            <person name="Murata T."/>
            <person name="Mueller-Roeber B."/>
            <person name="Nelson D.R."/>
            <person name="Obara M."/>
            <person name="Oguri Y."/>
            <person name="Olmstead R.G."/>
            <person name="Onodera N."/>
            <person name="Petersen B.L."/>
            <person name="Pils B."/>
            <person name="Prigge M."/>
            <person name="Rensing S.A."/>
            <person name="Riano-Pachon D.M."/>
            <person name="Roberts A.W."/>
            <person name="Sato Y."/>
            <person name="Scheller H.V."/>
            <person name="Schulz B."/>
            <person name="Schulz C."/>
            <person name="Shakirov E.V."/>
            <person name="Shibagaki N."/>
            <person name="Shinohara N."/>
            <person name="Shippen D.E."/>
            <person name="Soerensen I."/>
            <person name="Sotooka R."/>
            <person name="Sugimoto N."/>
            <person name="Sugita M."/>
            <person name="Sumikawa N."/>
            <person name="Tanurdzic M."/>
            <person name="Theissen G."/>
            <person name="Ulvskov P."/>
            <person name="Wakazuki S."/>
            <person name="Weng J.K."/>
            <person name="Willats W.W."/>
            <person name="Wipf D."/>
            <person name="Wolf P.G."/>
            <person name="Yang L."/>
            <person name="Zimmer A.D."/>
            <person name="Zhu Q."/>
            <person name="Mitros T."/>
            <person name="Hellsten U."/>
            <person name="Loque D."/>
            <person name="Otillar R."/>
            <person name="Salamov A."/>
            <person name="Schmutz J."/>
            <person name="Shapiro H."/>
            <person name="Lindquist E."/>
            <person name="Lucas S."/>
            <person name="Rokhsar D."/>
            <person name="Grigoriev I.V."/>
        </authorList>
    </citation>
    <scope>NUCLEOTIDE SEQUENCE [LARGE SCALE GENOMIC DNA]</scope>
</reference>
<feature type="region of interest" description="Disordered" evidence="1">
    <location>
        <begin position="542"/>
        <end position="572"/>
    </location>
</feature>
<evidence type="ECO:0000313" key="3">
    <source>
        <dbReference type="Proteomes" id="UP000001514"/>
    </source>
</evidence>
<dbReference type="HOGENOM" id="CLU_017987_0_0_1"/>
<gene>
    <name evidence="2" type="ORF">SELMODRAFT_428141</name>
</gene>
<feature type="compositionally biased region" description="Polar residues" evidence="1">
    <location>
        <begin position="9"/>
        <end position="43"/>
    </location>
</feature>
<dbReference type="InterPro" id="IPR012442">
    <property type="entry name" value="DUF1645_plant"/>
</dbReference>
<feature type="region of interest" description="Disordered" evidence="1">
    <location>
        <begin position="1"/>
        <end position="43"/>
    </location>
</feature>
<feature type="compositionally biased region" description="Pro residues" evidence="1">
    <location>
        <begin position="350"/>
        <end position="364"/>
    </location>
</feature>
<organism evidence="3">
    <name type="scientific">Selaginella moellendorffii</name>
    <name type="common">Spikemoss</name>
    <dbReference type="NCBI Taxonomy" id="88036"/>
    <lineage>
        <taxon>Eukaryota</taxon>
        <taxon>Viridiplantae</taxon>
        <taxon>Streptophyta</taxon>
        <taxon>Embryophyta</taxon>
        <taxon>Tracheophyta</taxon>
        <taxon>Lycopodiopsida</taxon>
        <taxon>Selaginellales</taxon>
        <taxon>Selaginellaceae</taxon>
        <taxon>Selaginella</taxon>
    </lineage>
</organism>
<dbReference type="FunCoup" id="D8T1W1">
    <property type="interactions" value="866"/>
</dbReference>
<feature type="region of interest" description="Disordered" evidence="1">
    <location>
        <begin position="761"/>
        <end position="783"/>
    </location>
</feature>
<dbReference type="Pfam" id="PF07816">
    <property type="entry name" value="DUF1645"/>
    <property type="match status" value="1"/>
</dbReference>
<feature type="compositionally biased region" description="Basic and acidic residues" evidence="1">
    <location>
        <begin position="339"/>
        <end position="348"/>
    </location>
</feature>
<dbReference type="PANTHER" id="PTHR33095">
    <property type="entry name" value="OS07G0619500 PROTEIN"/>
    <property type="match status" value="1"/>
</dbReference>
<name>D8T1W1_SELML</name>
<dbReference type="Gramene" id="EFJ09462">
    <property type="protein sequence ID" value="EFJ09462"/>
    <property type="gene ID" value="SELMODRAFT_428141"/>
</dbReference>
<dbReference type="PANTHER" id="PTHR33095:SF57">
    <property type="entry name" value="EXPRESSED PROTEIN"/>
    <property type="match status" value="1"/>
</dbReference>
<dbReference type="InParanoid" id="D8T1W1"/>
<dbReference type="EMBL" id="GL377663">
    <property type="protein sequence ID" value="EFJ09462.1"/>
    <property type="molecule type" value="Genomic_DNA"/>
</dbReference>
<evidence type="ECO:0000313" key="2">
    <source>
        <dbReference type="EMBL" id="EFJ09462.1"/>
    </source>
</evidence>
<dbReference type="eggNOG" id="ENOG502QV49">
    <property type="taxonomic scope" value="Eukaryota"/>
</dbReference>
<dbReference type="AlphaFoldDB" id="D8T1W1"/>
<sequence>MFYHCESEAGSSCSTPFVSAPSSPSRSGTTSALKITTAKNTGTTSKNSLYYYFSAPSSPPRDHKLHAAANPEHHHQRGFSFTECEFQFHSRFDGGGGGGGGGGSGGGVVAALPSVLVGERRREEEEEEEAMMEDAEMGGVAGFYFSAPTSPDRRNKDRSGKGGGIWDEMPGTPKMIFGANAAASRDPSPALGFFNADSDFEFSSSRMSDSDSTISAQMSSADELFFKGQLLPMKIPPPQLTSSDSSGSSNTIASTDSSDHCSSSSAAAPPSPRSARKAGGSASPGRMKSAIPRPARTSSKGRTLRELLHLSSMHKKNKPGPSSSKAEEGKKTIQGAESTAKESKEAKDSTPPPPPPSLPVPPSKPLGKKLDSSALTKRLVEKSLVGDHSKRFTAASAARKTPSSSSASGNLQGIAIHKKRLHSLDLQHSGGSTGGYYSSARRLHSGSIVPEAEFPAMAARPHKGRLPDATIKNKRLNYHVAHRRGGQGGGRGGSMFHSGPIVGGKLGGGGMDFQSARFTDLNLHSKGGGDQFYYSNSAASSACSSRNVSPRRSRNNSINSSSSGNILGGTTNVSSSSSSAAAAAQGGGGISLHELHYKSQQRVNSEEMRRKTFLPYKQGLLGCLGCATMRIAGLSKSLQPMASSRELMYILAGRKEQINHDQEPIYFATSPCAFSREADRATRRGRRPFWASDARRPRWPRTAAWSCESRDANNDLLELMRSWQAVNNKHQHHHRPRCRLGTAETKVMISEEEAKERLAERARDQQESEIPETPGIPTGARHHQRGISVWIRRQLISRVSLSSGLRTRTQDAHTLRPLVTSCLSV</sequence>
<keyword evidence="3" id="KW-1185">Reference proteome</keyword>
<feature type="region of interest" description="Disordered" evidence="1">
    <location>
        <begin position="145"/>
        <end position="171"/>
    </location>
</feature>
<evidence type="ECO:0000256" key="1">
    <source>
        <dbReference type="SAM" id="MobiDB-lite"/>
    </source>
</evidence>